<feature type="region of interest" description="Disordered" evidence="5">
    <location>
        <begin position="223"/>
        <end position="260"/>
    </location>
</feature>
<dbReference type="PROSITE" id="PS50011">
    <property type="entry name" value="PROTEIN_KINASE_DOM"/>
    <property type="match status" value="1"/>
</dbReference>
<evidence type="ECO:0000256" key="5">
    <source>
        <dbReference type="SAM" id="MobiDB-lite"/>
    </source>
</evidence>
<feature type="domain" description="Protein kinase" evidence="6">
    <location>
        <begin position="1"/>
        <end position="213"/>
    </location>
</feature>
<keyword evidence="4" id="KW-0067">ATP-binding</keyword>
<reference evidence="7 8" key="1">
    <citation type="submission" date="2019-02" db="EMBL/GenBank/DDBJ databases">
        <title>Deep-cultivation of Planctomycetes and their phenomic and genomic characterization uncovers novel biology.</title>
        <authorList>
            <person name="Wiegand S."/>
            <person name="Jogler M."/>
            <person name="Boedeker C."/>
            <person name="Pinto D."/>
            <person name="Vollmers J."/>
            <person name="Rivas-Marin E."/>
            <person name="Kohn T."/>
            <person name="Peeters S.H."/>
            <person name="Heuer A."/>
            <person name="Rast P."/>
            <person name="Oberbeckmann S."/>
            <person name="Bunk B."/>
            <person name="Jeske O."/>
            <person name="Meyerdierks A."/>
            <person name="Storesund J.E."/>
            <person name="Kallscheuer N."/>
            <person name="Luecker S."/>
            <person name="Lage O.M."/>
            <person name="Pohl T."/>
            <person name="Merkel B.J."/>
            <person name="Hornburger P."/>
            <person name="Mueller R.-W."/>
            <person name="Bruemmer F."/>
            <person name="Labrenz M."/>
            <person name="Spormann A.M."/>
            <person name="Op Den Camp H."/>
            <person name="Overmann J."/>
            <person name="Amann R."/>
            <person name="Jetten M.S.M."/>
            <person name="Mascher T."/>
            <person name="Medema M.H."/>
            <person name="Devos D.P."/>
            <person name="Kaster A.-K."/>
            <person name="Ovreas L."/>
            <person name="Rohde M."/>
            <person name="Galperin M.Y."/>
            <person name="Jogler C."/>
        </authorList>
    </citation>
    <scope>NUCLEOTIDE SEQUENCE [LARGE SCALE GENOMIC DNA]</scope>
    <source>
        <strain evidence="7 8">CA85</strain>
    </source>
</reference>
<comment type="caution">
    <text evidence="7">The sequence shown here is derived from an EMBL/GenBank/DDBJ whole genome shotgun (WGS) entry which is preliminary data.</text>
</comment>
<evidence type="ECO:0000256" key="1">
    <source>
        <dbReference type="ARBA" id="ARBA00022679"/>
    </source>
</evidence>
<dbReference type="AlphaFoldDB" id="A0A5C5YF63"/>
<protein>
    <submittedName>
        <fullName evidence="7">Serine/threonine-protein kinase StkP</fullName>
        <ecNumber evidence="7">2.7.11.1</ecNumber>
    </submittedName>
</protein>
<dbReference type="InterPro" id="IPR011009">
    <property type="entry name" value="Kinase-like_dom_sf"/>
</dbReference>
<accession>A0A5C5YF63</accession>
<evidence type="ECO:0000259" key="6">
    <source>
        <dbReference type="PROSITE" id="PS50011"/>
    </source>
</evidence>
<feature type="compositionally biased region" description="Low complexity" evidence="5">
    <location>
        <begin position="241"/>
        <end position="254"/>
    </location>
</feature>
<dbReference type="GO" id="GO:0004674">
    <property type="term" value="F:protein serine/threonine kinase activity"/>
    <property type="evidence" value="ECO:0007669"/>
    <property type="project" value="UniProtKB-EC"/>
</dbReference>
<dbReference type="PANTHER" id="PTHR43289">
    <property type="entry name" value="MITOGEN-ACTIVATED PROTEIN KINASE KINASE KINASE 20-RELATED"/>
    <property type="match status" value="1"/>
</dbReference>
<dbReference type="SUPFAM" id="SSF56112">
    <property type="entry name" value="Protein kinase-like (PK-like)"/>
    <property type="match status" value="1"/>
</dbReference>
<gene>
    <name evidence="7" type="primary">stkP</name>
    <name evidence="7" type="ORF">CA85_08220</name>
</gene>
<name>A0A5C5YF63_9BACT</name>
<dbReference type="EMBL" id="SJPK01000002">
    <property type="protein sequence ID" value="TWT73940.1"/>
    <property type="molecule type" value="Genomic_DNA"/>
</dbReference>
<dbReference type="OrthoDB" id="6111975at2"/>
<evidence type="ECO:0000313" key="7">
    <source>
        <dbReference type="EMBL" id="TWT73940.1"/>
    </source>
</evidence>
<dbReference type="Gene3D" id="1.10.510.10">
    <property type="entry name" value="Transferase(Phosphotransferase) domain 1"/>
    <property type="match status" value="1"/>
</dbReference>
<evidence type="ECO:0000313" key="8">
    <source>
        <dbReference type="Proteomes" id="UP000318053"/>
    </source>
</evidence>
<dbReference type="EC" id="2.7.11.1" evidence="7"/>
<proteinExistence type="predicted"/>
<keyword evidence="2" id="KW-0547">Nucleotide-binding</keyword>
<dbReference type="InterPro" id="IPR000719">
    <property type="entry name" value="Prot_kinase_dom"/>
</dbReference>
<dbReference type="SMART" id="SM00220">
    <property type="entry name" value="S_TKc"/>
    <property type="match status" value="1"/>
</dbReference>
<dbReference type="Proteomes" id="UP000318053">
    <property type="component" value="Unassembled WGS sequence"/>
</dbReference>
<evidence type="ECO:0000256" key="4">
    <source>
        <dbReference type="ARBA" id="ARBA00022840"/>
    </source>
</evidence>
<evidence type="ECO:0000256" key="3">
    <source>
        <dbReference type="ARBA" id="ARBA00022777"/>
    </source>
</evidence>
<dbReference type="CDD" id="cd14014">
    <property type="entry name" value="STKc_PknB_like"/>
    <property type="match status" value="1"/>
</dbReference>
<dbReference type="GO" id="GO:0005524">
    <property type="term" value="F:ATP binding"/>
    <property type="evidence" value="ECO:0007669"/>
    <property type="project" value="UniProtKB-KW"/>
</dbReference>
<dbReference type="PANTHER" id="PTHR43289:SF6">
    <property type="entry name" value="SERINE_THREONINE-PROTEIN KINASE NEKL-3"/>
    <property type="match status" value="1"/>
</dbReference>
<sequence length="260" mass="28703" precursor="true">MLDPETRPSLIVRLRDPGDQSARLPFLVMPFVACHSLQQRLDADGRLPMEECLRIGLQVSSALAAAHKQGLVHRDVKPANSLLERGTERAMLTDFGLARAADDVTVTRSGVIAGTPGYMSPEQARGEPIDVRSDLFSLGTVLYTMASGVAPFRRETSYGILRKITDHPHRPLRMAEPSIPAWYETLVDRLLSKKASDRFTDADQVQSLLESCLVHVQQPGMNVPPELQPLRDEIDALSQRVSSPSEEVPFSVPEVEGESR</sequence>
<evidence type="ECO:0000256" key="2">
    <source>
        <dbReference type="ARBA" id="ARBA00022741"/>
    </source>
</evidence>
<keyword evidence="1 7" id="KW-0808">Transferase</keyword>
<organism evidence="7 8">
    <name type="scientific">Allorhodopirellula solitaria</name>
    <dbReference type="NCBI Taxonomy" id="2527987"/>
    <lineage>
        <taxon>Bacteria</taxon>
        <taxon>Pseudomonadati</taxon>
        <taxon>Planctomycetota</taxon>
        <taxon>Planctomycetia</taxon>
        <taxon>Pirellulales</taxon>
        <taxon>Pirellulaceae</taxon>
        <taxon>Allorhodopirellula</taxon>
    </lineage>
</organism>
<keyword evidence="8" id="KW-1185">Reference proteome</keyword>
<dbReference type="Pfam" id="PF00069">
    <property type="entry name" value="Pkinase"/>
    <property type="match status" value="1"/>
</dbReference>
<dbReference type="RefSeq" id="WP_146390018.1">
    <property type="nucleotide sequence ID" value="NZ_SJPK01000002.1"/>
</dbReference>
<keyword evidence="3 7" id="KW-0418">Kinase</keyword>